<organism evidence="5 6">
    <name type="scientific">Septoria linicola</name>
    <dbReference type="NCBI Taxonomy" id="215465"/>
    <lineage>
        <taxon>Eukaryota</taxon>
        <taxon>Fungi</taxon>
        <taxon>Dikarya</taxon>
        <taxon>Ascomycota</taxon>
        <taxon>Pezizomycotina</taxon>
        <taxon>Dothideomycetes</taxon>
        <taxon>Dothideomycetidae</taxon>
        <taxon>Mycosphaerellales</taxon>
        <taxon>Mycosphaerellaceae</taxon>
        <taxon>Septoria</taxon>
    </lineage>
</organism>
<dbReference type="GO" id="GO:0016787">
    <property type="term" value="F:hydrolase activity"/>
    <property type="evidence" value="ECO:0007669"/>
    <property type="project" value="UniProtKB-KW"/>
</dbReference>
<keyword evidence="6" id="KW-1185">Reference proteome</keyword>
<feature type="signal peptide" evidence="3">
    <location>
        <begin position="1"/>
        <end position="22"/>
    </location>
</feature>
<protein>
    <recommendedName>
        <fullName evidence="3">Carboxylic ester hydrolase</fullName>
        <ecNumber evidence="3">3.1.1.-</ecNumber>
    </recommendedName>
</protein>
<name>A0A9Q9EPN9_9PEZI</name>
<dbReference type="Pfam" id="PF00135">
    <property type="entry name" value="COesterase"/>
    <property type="match status" value="1"/>
</dbReference>
<reference evidence="5" key="1">
    <citation type="submission" date="2022-06" db="EMBL/GenBank/DDBJ databases">
        <title>Complete genome sequences of two strains of the flax pathogen Septoria linicola.</title>
        <authorList>
            <person name="Lapalu N."/>
            <person name="Simon A."/>
            <person name="Demenou B."/>
            <person name="Paumier D."/>
            <person name="Guillot M.-P."/>
            <person name="Gout L."/>
            <person name="Valade R."/>
        </authorList>
    </citation>
    <scope>NUCLEOTIDE SEQUENCE</scope>
    <source>
        <strain evidence="5">SE15195</strain>
    </source>
</reference>
<evidence type="ECO:0000256" key="1">
    <source>
        <dbReference type="ARBA" id="ARBA00005964"/>
    </source>
</evidence>
<gene>
    <name evidence="5" type="ORF">Slin15195_G122850</name>
</gene>
<proteinExistence type="inferred from homology"/>
<evidence type="ECO:0000313" key="5">
    <source>
        <dbReference type="EMBL" id="USW58966.1"/>
    </source>
</evidence>
<sequence length="569" mass="61712">MRSIIEVVAAGIALSLTGSTHAIPSYEVKPRSVDYANATNLPIVDLGYVIQRATIYNDTGDYFNFSNIRYAQPPTGDLRFRAPLPPETNRTAIETGEVDRICPQANPAWLLTAQTFIPQYLTGRTNFTAADFASNSTSSSSLPAQDPRTTEDCLFLDVQVPKHIFEQTHNKSSKGAPVLVWFYGGGYTAGSKQGSGNPAGVLARSQNNNNNGVVYVAFNYRLGAFGWLSGPTFQEDGTANAALYDQRLALEWIKSNIHKFGGDPERITVFGESAGGGSIMHQITAFGGSKGVPFQQAVPQSPGWQPIVSTVVQESTHDAFLGLVGAASIAEARKLPYETLQVANIIQTALSGYGQFTWGPAVDGVFVPQLPGQSLAKGQFAKDIKLLIGHNANEGLLFTSPYISNASAYESYIDTLLPTVSSFPLYKNYIVNTLYPASSYPDSISRASQTVADAAFVCNTFYLDKAFKNQTYAYLFAVPPALHGSDISYTFYNDDGASASVINPEIAIALQEYITHFAEFGYPSETGVPHFPIYGKNATVQVLNATRIAQAVDPAANERCNWWQKGLYY</sequence>
<dbReference type="InterPro" id="IPR002018">
    <property type="entry name" value="CarbesteraseB"/>
</dbReference>
<evidence type="ECO:0000259" key="4">
    <source>
        <dbReference type="Pfam" id="PF00135"/>
    </source>
</evidence>
<dbReference type="PROSITE" id="PS00122">
    <property type="entry name" value="CARBOXYLESTERASE_B_1"/>
    <property type="match status" value="1"/>
</dbReference>
<keyword evidence="3" id="KW-0732">Signal</keyword>
<dbReference type="OrthoDB" id="408631at2759"/>
<dbReference type="EC" id="3.1.1.-" evidence="3"/>
<dbReference type="SUPFAM" id="SSF53474">
    <property type="entry name" value="alpha/beta-Hydrolases"/>
    <property type="match status" value="1"/>
</dbReference>
<dbReference type="InterPro" id="IPR019826">
    <property type="entry name" value="Carboxylesterase_B_AS"/>
</dbReference>
<dbReference type="InterPro" id="IPR029058">
    <property type="entry name" value="AB_hydrolase_fold"/>
</dbReference>
<dbReference type="Gene3D" id="3.40.50.1820">
    <property type="entry name" value="alpha/beta hydrolase"/>
    <property type="match status" value="1"/>
</dbReference>
<dbReference type="Proteomes" id="UP001056384">
    <property type="component" value="Chromosome 12"/>
</dbReference>
<keyword evidence="2 3" id="KW-0378">Hydrolase</keyword>
<comment type="similarity">
    <text evidence="1 3">Belongs to the type-B carboxylesterase/lipase family.</text>
</comment>
<evidence type="ECO:0000256" key="3">
    <source>
        <dbReference type="RuleBase" id="RU361235"/>
    </source>
</evidence>
<feature type="chain" id="PRO_5040532587" description="Carboxylic ester hydrolase" evidence="3">
    <location>
        <begin position="23"/>
        <end position="569"/>
    </location>
</feature>
<evidence type="ECO:0000256" key="2">
    <source>
        <dbReference type="ARBA" id="ARBA00022801"/>
    </source>
</evidence>
<dbReference type="EMBL" id="CP099429">
    <property type="protein sequence ID" value="USW58966.1"/>
    <property type="molecule type" value="Genomic_DNA"/>
</dbReference>
<dbReference type="PANTHER" id="PTHR11559">
    <property type="entry name" value="CARBOXYLESTERASE"/>
    <property type="match status" value="1"/>
</dbReference>
<dbReference type="AlphaFoldDB" id="A0A9Q9EPN9"/>
<feature type="domain" description="Carboxylesterase type B" evidence="4">
    <location>
        <begin position="61"/>
        <end position="563"/>
    </location>
</feature>
<accession>A0A9Q9EPN9</accession>
<evidence type="ECO:0000313" key="6">
    <source>
        <dbReference type="Proteomes" id="UP001056384"/>
    </source>
</evidence>
<dbReference type="InterPro" id="IPR050309">
    <property type="entry name" value="Type-B_Carboxylest/Lipase"/>
</dbReference>